<dbReference type="PANTHER" id="PTHR34216:SF3">
    <property type="entry name" value="POLY-BETA-1,6-N-ACETYL-D-GLUCOSAMINE N-DEACETYLASE"/>
    <property type="match status" value="1"/>
</dbReference>
<evidence type="ECO:0000256" key="3">
    <source>
        <dbReference type="SAM" id="MobiDB-lite"/>
    </source>
</evidence>
<dbReference type="GO" id="GO:0005975">
    <property type="term" value="P:carbohydrate metabolic process"/>
    <property type="evidence" value="ECO:0007669"/>
    <property type="project" value="InterPro"/>
</dbReference>
<keyword evidence="6" id="KW-1185">Reference proteome</keyword>
<comment type="caution">
    <text evidence="5">The sequence shown here is derived from an EMBL/GenBank/DDBJ whole genome shotgun (WGS) entry which is preliminary data.</text>
</comment>
<reference evidence="5 6" key="1">
    <citation type="submission" date="2019-04" db="EMBL/GenBank/DDBJ databases">
        <title>Niastella caeni sp. nov., isolated from activated sludge.</title>
        <authorList>
            <person name="Sheng M."/>
        </authorList>
    </citation>
    <scope>NUCLEOTIDE SEQUENCE [LARGE SCALE GENOMIC DNA]</scope>
    <source>
        <strain evidence="5 6">HX-2-15</strain>
    </source>
</reference>
<dbReference type="EMBL" id="STFF01000002">
    <property type="protein sequence ID" value="THU40103.1"/>
    <property type="molecule type" value="Genomic_DNA"/>
</dbReference>
<dbReference type="InterPro" id="IPR002509">
    <property type="entry name" value="NODB_dom"/>
</dbReference>
<keyword evidence="2" id="KW-0732">Signal</keyword>
<dbReference type="CDD" id="cd10918">
    <property type="entry name" value="CE4_NodB_like_5s_6s"/>
    <property type="match status" value="1"/>
</dbReference>
<dbReference type="Gene3D" id="3.20.20.370">
    <property type="entry name" value="Glycoside hydrolase/deacetylase"/>
    <property type="match status" value="1"/>
</dbReference>
<dbReference type="PROSITE" id="PS51677">
    <property type="entry name" value="NODB"/>
    <property type="match status" value="1"/>
</dbReference>
<feature type="region of interest" description="Disordered" evidence="3">
    <location>
        <begin position="68"/>
        <end position="92"/>
    </location>
</feature>
<dbReference type="Proteomes" id="UP000306918">
    <property type="component" value="Unassembled WGS sequence"/>
</dbReference>
<sequence length="338" mass="38648">MCKKNAYSIVHFATNHRFCSFMQCLFYVSLRRSMKTHTFRSKPEFIAILVIAFFCFMAANCHSPSAKAADVKESSTPESPKPGDEKSANTDAAAMPNIDKVKVADPKTILARPEVPILCYHQIRDWKPTDSKTAQAYIVPPASFEEQMKMLADSGYHTILPDQLYAYLNEGTPLPSKPVMLTFDDTDLDQYTVARPIMDKYNFKGVFFVMTVSIGRPRYMTKEQIKDLSDKGHTIGSHTWDHHNVKKFQGQDWVTQIEKPTKQLEAITGKPIKYFAYPFGLWNHEAIPELKKRGMIAAFQLYAKRDEQDPLYTIQRIIVPAMKPASLYKAMNQSFSYK</sequence>
<evidence type="ECO:0000259" key="4">
    <source>
        <dbReference type="PROSITE" id="PS51677"/>
    </source>
</evidence>
<name>A0A4S8HWN5_9BACT</name>
<proteinExistence type="predicted"/>
<evidence type="ECO:0000313" key="5">
    <source>
        <dbReference type="EMBL" id="THU40103.1"/>
    </source>
</evidence>
<protein>
    <submittedName>
        <fullName evidence="5">Polysaccharide deacetylase family protein</fullName>
    </submittedName>
</protein>
<dbReference type="PANTHER" id="PTHR34216">
    <property type="match status" value="1"/>
</dbReference>
<gene>
    <name evidence="5" type="ORF">FAM09_09465</name>
</gene>
<comment type="subcellular location">
    <subcellularLocation>
        <location evidence="1">Secreted</location>
    </subcellularLocation>
</comment>
<dbReference type="InterPro" id="IPR051398">
    <property type="entry name" value="Polysacch_Deacetylase"/>
</dbReference>
<accession>A0A4S8HWN5</accession>
<dbReference type="GO" id="GO:0005576">
    <property type="term" value="C:extracellular region"/>
    <property type="evidence" value="ECO:0007669"/>
    <property type="project" value="UniProtKB-SubCell"/>
</dbReference>
<feature type="compositionally biased region" description="Basic and acidic residues" evidence="3">
    <location>
        <begin position="69"/>
        <end position="88"/>
    </location>
</feature>
<dbReference type="Pfam" id="PF01522">
    <property type="entry name" value="Polysacc_deac_1"/>
    <property type="match status" value="1"/>
</dbReference>
<dbReference type="GO" id="GO:0016810">
    <property type="term" value="F:hydrolase activity, acting on carbon-nitrogen (but not peptide) bonds"/>
    <property type="evidence" value="ECO:0007669"/>
    <property type="project" value="InterPro"/>
</dbReference>
<dbReference type="InterPro" id="IPR011330">
    <property type="entry name" value="Glyco_hydro/deAcase_b/a-brl"/>
</dbReference>
<evidence type="ECO:0000256" key="2">
    <source>
        <dbReference type="ARBA" id="ARBA00022729"/>
    </source>
</evidence>
<dbReference type="AlphaFoldDB" id="A0A4S8HWN5"/>
<dbReference type="OrthoDB" id="9778320at2"/>
<feature type="domain" description="NodB homology" evidence="4">
    <location>
        <begin position="177"/>
        <end position="338"/>
    </location>
</feature>
<evidence type="ECO:0000313" key="6">
    <source>
        <dbReference type="Proteomes" id="UP000306918"/>
    </source>
</evidence>
<organism evidence="5 6">
    <name type="scientific">Niastella caeni</name>
    <dbReference type="NCBI Taxonomy" id="2569763"/>
    <lineage>
        <taxon>Bacteria</taxon>
        <taxon>Pseudomonadati</taxon>
        <taxon>Bacteroidota</taxon>
        <taxon>Chitinophagia</taxon>
        <taxon>Chitinophagales</taxon>
        <taxon>Chitinophagaceae</taxon>
        <taxon>Niastella</taxon>
    </lineage>
</organism>
<dbReference type="SUPFAM" id="SSF88713">
    <property type="entry name" value="Glycoside hydrolase/deacetylase"/>
    <property type="match status" value="1"/>
</dbReference>
<evidence type="ECO:0000256" key="1">
    <source>
        <dbReference type="ARBA" id="ARBA00004613"/>
    </source>
</evidence>